<keyword evidence="2" id="KW-0732">Signal</keyword>
<feature type="compositionally biased region" description="Polar residues" evidence="1">
    <location>
        <begin position="359"/>
        <end position="368"/>
    </location>
</feature>
<feature type="compositionally biased region" description="Low complexity" evidence="1">
    <location>
        <begin position="480"/>
        <end position="493"/>
    </location>
</feature>
<dbReference type="OMA" id="QNRFEPK"/>
<sequence>MILRIVFVLCSLSLSVSDATESHKLEKRQTNYQYVNFELPNNTNHFQLPSDSSAQYGHFQNQFQNFNPRPVAEQFNPNSIRRFPQFPNASPANDEPLISVLSGSNQYHPSQSVSWNPPPTITPPQVTNARGRSVDSVQTYPFKTEPELQIAPKASANLQIEDKPRVNLQAGNSNQLDKPTSSVSSTTAAPVAASGTSGKDPKKDDVVIYYYYYYDDEKNKTDGGLDPIPSLEGYDGTTKPKPGKVIIKNDNYVPPPKETGPQIIPFKVDSRINGGQAIPSSLSNSQSSLNSLPEVPIVVPTTERPSTTAAPVASAPTIDNQGHISNIFRYGSSPTTNAPLIVNNNNNNDIRPAIVSTQSESFESNKLGESQPLPPKVSTSDNINNLPNFSSDKVIIPDEVLADLNTAPIHIQSTTSTTTTTTSTTTTTTTPAPTTTSTTTTTTTTTPAPVEEVTEAPKRRFGHRRPGLSSIRTNPLNRIRSTTSTTTTPSPSTTERRTFTRPSPITPQSRRPNRFRKRPGYGGTENNVDSDANSDGSTLPNVSQTSTTAAPVVRVETSSFSPRGRFGGRNRFGSNRQQTTSSVTQSSTSTTTQSSFTTEAPVSSTRRSFSSRGRPQLRGGGARAPFGRNRNVKPTTTEEVTPDPNETSSTAANESSSSSSVSIAASPDTNESVTEPSANGENQSDSSAPAESSSTEKPARGRGRPLFGSRPRPNLFGRRGNNSNQ</sequence>
<feature type="signal peptide" evidence="2">
    <location>
        <begin position="1"/>
        <end position="19"/>
    </location>
</feature>
<feature type="compositionally biased region" description="Polar residues" evidence="1">
    <location>
        <begin position="101"/>
        <end position="115"/>
    </location>
</feature>
<keyword evidence="4" id="KW-1185">Reference proteome</keyword>
<comment type="caution">
    <text evidence="3">The sequence shown here is derived from an EMBL/GenBank/DDBJ whole genome shotgun (WGS) entry which is preliminary data.</text>
</comment>
<organism evidence="3 4">
    <name type="scientific">Blomia tropicalis</name>
    <name type="common">Mite</name>
    <dbReference type="NCBI Taxonomy" id="40697"/>
    <lineage>
        <taxon>Eukaryota</taxon>
        <taxon>Metazoa</taxon>
        <taxon>Ecdysozoa</taxon>
        <taxon>Arthropoda</taxon>
        <taxon>Chelicerata</taxon>
        <taxon>Arachnida</taxon>
        <taxon>Acari</taxon>
        <taxon>Acariformes</taxon>
        <taxon>Sarcoptiformes</taxon>
        <taxon>Astigmata</taxon>
        <taxon>Glycyphagoidea</taxon>
        <taxon>Echimyopodidae</taxon>
        <taxon>Blomia</taxon>
    </lineage>
</organism>
<proteinExistence type="predicted"/>
<feature type="compositionally biased region" description="Polar residues" evidence="1">
    <location>
        <begin position="524"/>
        <end position="549"/>
    </location>
</feature>
<feature type="compositionally biased region" description="Polar residues" evidence="1">
    <location>
        <begin position="123"/>
        <end position="133"/>
    </location>
</feature>
<feature type="compositionally biased region" description="Polar residues" evidence="1">
    <location>
        <begin position="169"/>
        <end position="178"/>
    </location>
</feature>
<dbReference type="AlphaFoldDB" id="A0A9Q0RR13"/>
<evidence type="ECO:0000313" key="4">
    <source>
        <dbReference type="Proteomes" id="UP001142055"/>
    </source>
</evidence>
<evidence type="ECO:0008006" key="5">
    <source>
        <dbReference type="Google" id="ProtNLM"/>
    </source>
</evidence>
<feature type="compositionally biased region" description="Low complexity" evidence="1">
    <location>
        <begin position="179"/>
        <end position="198"/>
    </location>
</feature>
<feature type="region of interest" description="Disordered" evidence="1">
    <location>
        <begin position="169"/>
        <end position="199"/>
    </location>
</feature>
<feature type="compositionally biased region" description="Polar residues" evidence="1">
    <location>
        <begin position="632"/>
        <end position="647"/>
    </location>
</feature>
<feature type="region of interest" description="Disordered" evidence="1">
    <location>
        <begin position="415"/>
        <end position="725"/>
    </location>
</feature>
<accession>A0A9Q0RR13</accession>
<feature type="compositionally biased region" description="Low complexity" evidence="1">
    <location>
        <begin position="415"/>
        <end position="449"/>
    </location>
</feature>
<feature type="region of interest" description="Disordered" evidence="1">
    <location>
        <begin position="359"/>
        <end position="381"/>
    </location>
</feature>
<dbReference type="EMBL" id="JAPWDV010000001">
    <property type="protein sequence ID" value="KAJ6223374.1"/>
    <property type="molecule type" value="Genomic_DNA"/>
</dbReference>
<feature type="region of interest" description="Disordered" evidence="1">
    <location>
        <begin position="79"/>
        <end position="133"/>
    </location>
</feature>
<feature type="chain" id="PRO_5040146775" description="Mucin-5AC" evidence="2">
    <location>
        <begin position="20"/>
        <end position="725"/>
    </location>
</feature>
<evidence type="ECO:0000313" key="3">
    <source>
        <dbReference type="EMBL" id="KAJ6223374.1"/>
    </source>
</evidence>
<feature type="compositionally biased region" description="Polar residues" evidence="1">
    <location>
        <begin position="667"/>
        <end position="683"/>
    </location>
</feature>
<feature type="compositionally biased region" description="Low complexity" evidence="1">
    <location>
        <begin position="558"/>
        <end position="614"/>
    </location>
</feature>
<feature type="compositionally biased region" description="Low complexity" evidence="1">
    <location>
        <begin position="684"/>
        <end position="693"/>
    </location>
</feature>
<name>A0A9Q0RR13_BLOTA</name>
<dbReference type="Proteomes" id="UP001142055">
    <property type="component" value="Chromosome 1"/>
</dbReference>
<evidence type="ECO:0000256" key="2">
    <source>
        <dbReference type="SAM" id="SignalP"/>
    </source>
</evidence>
<protein>
    <recommendedName>
        <fullName evidence="5">Mucin-5AC</fullName>
    </recommendedName>
</protein>
<evidence type="ECO:0000256" key="1">
    <source>
        <dbReference type="SAM" id="MobiDB-lite"/>
    </source>
</evidence>
<feature type="compositionally biased region" description="Low complexity" evidence="1">
    <location>
        <begin position="648"/>
        <end position="666"/>
    </location>
</feature>
<feature type="region of interest" description="Disordered" evidence="1">
    <location>
        <begin position="234"/>
        <end position="262"/>
    </location>
</feature>
<gene>
    <name evidence="3" type="ORF">RDWZM_001919</name>
</gene>
<reference evidence="3" key="1">
    <citation type="submission" date="2022-12" db="EMBL/GenBank/DDBJ databases">
        <title>Genome assemblies of Blomia tropicalis.</title>
        <authorList>
            <person name="Cui Y."/>
        </authorList>
    </citation>
    <scope>NUCLEOTIDE SEQUENCE</scope>
    <source>
        <tissue evidence="3">Adult mites</tissue>
    </source>
</reference>